<dbReference type="Pfam" id="PF02746">
    <property type="entry name" value="MR_MLE_N"/>
    <property type="match status" value="1"/>
</dbReference>
<dbReference type="SUPFAM" id="SSF54826">
    <property type="entry name" value="Enolase N-terminal domain-like"/>
    <property type="match status" value="1"/>
</dbReference>
<accession>A0A1W6YE90</accession>
<dbReference type="Proteomes" id="UP000194151">
    <property type="component" value="Chromosome"/>
</dbReference>
<reference evidence="5 6" key="1">
    <citation type="submission" date="2017-05" db="EMBL/GenBank/DDBJ databases">
        <title>Complete and WGS of Bordetella genogroups.</title>
        <authorList>
            <person name="Spilker T."/>
            <person name="LiPuma J."/>
        </authorList>
    </citation>
    <scope>NUCLEOTIDE SEQUENCE [LARGE SCALE GENOMIC DNA]</scope>
    <source>
        <strain evidence="5 6">AU19157</strain>
    </source>
</reference>
<evidence type="ECO:0000256" key="2">
    <source>
        <dbReference type="ARBA" id="ARBA00022723"/>
    </source>
</evidence>
<dbReference type="InterPro" id="IPR029065">
    <property type="entry name" value="Enolase_C-like"/>
</dbReference>
<dbReference type="Gene3D" id="3.20.20.120">
    <property type="entry name" value="Enolase-like C-terminal domain"/>
    <property type="match status" value="1"/>
</dbReference>
<dbReference type="InterPro" id="IPR046945">
    <property type="entry name" value="RHMD-like"/>
</dbReference>
<dbReference type="EMBL" id="CP021108">
    <property type="protein sequence ID" value="ARP79381.1"/>
    <property type="molecule type" value="Genomic_DNA"/>
</dbReference>
<protein>
    <recommendedName>
        <fullName evidence="4">Mandelate racemase/muconate lactonizing enzyme C-terminal domain-containing protein</fullName>
    </recommendedName>
</protein>
<keyword evidence="6" id="KW-1185">Reference proteome</keyword>
<dbReference type="SFLD" id="SFLDS00001">
    <property type="entry name" value="Enolase"/>
    <property type="match status" value="1"/>
</dbReference>
<dbReference type="CDD" id="cd03316">
    <property type="entry name" value="MR_like"/>
    <property type="match status" value="1"/>
</dbReference>
<comment type="cofactor">
    <cofactor evidence="1">
        <name>Mg(2+)</name>
        <dbReference type="ChEBI" id="CHEBI:18420"/>
    </cofactor>
</comment>
<dbReference type="Gene3D" id="3.30.390.10">
    <property type="entry name" value="Enolase-like, N-terminal domain"/>
    <property type="match status" value="1"/>
</dbReference>
<dbReference type="GO" id="GO:0009063">
    <property type="term" value="P:amino acid catabolic process"/>
    <property type="evidence" value="ECO:0007669"/>
    <property type="project" value="InterPro"/>
</dbReference>
<dbReference type="AlphaFoldDB" id="A0A1W6YE90"/>
<dbReference type="SUPFAM" id="SSF51604">
    <property type="entry name" value="Enolase C-terminal domain-like"/>
    <property type="match status" value="1"/>
</dbReference>
<dbReference type="InterPro" id="IPR036849">
    <property type="entry name" value="Enolase-like_C_sf"/>
</dbReference>
<dbReference type="PROSITE" id="PS00908">
    <property type="entry name" value="MR_MLE_1"/>
    <property type="match status" value="1"/>
</dbReference>
<sequence length="375" mass="40918">MRSSRPEGVAMKIASIETLPIAIPYDSGAAPLPLGGKPRTRMESLLVKVTTDDGIVGWGDAFGVRIWPVTRLLIDRLVAPLCVGEDALRREDVIDKLDRTLYHFGRAGPLQYAISAIDIALWDIAGKAARRPVHGLIGPLRHARMPVYASLLPYRDPNLAARHAARAVDQGYRYVKLHERDVPSVRESRAAIGADVGLMVDLNCPFDLPTAERFAREVAAFAPMWLEEPLFPVDDFSAMAALSRRIDIPLAMGENVGNPVEFRRVLDSTGIAYAQPSAIKTGGITAMLEIARDAAARDIRLMPHSAYFGPGLLATMHVLATLPTSPILERFYCDMPVELSGGITLPRDGMVQVPDVPGLGFEPDPEVLRKYAATE</sequence>
<dbReference type="InterPro" id="IPR013341">
    <property type="entry name" value="Mandelate_racemase_N_dom"/>
</dbReference>
<feature type="domain" description="Mandelate racemase/muconate lactonizing enzyme C-terminal" evidence="4">
    <location>
        <begin position="157"/>
        <end position="249"/>
    </location>
</feature>
<dbReference type="GO" id="GO:0000287">
    <property type="term" value="F:magnesium ion binding"/>
    <property type="evidence" value="ECO:0007669"/>
    <property type="project" value="TreeGrafter"/>
</dbReference>
<keyword evidence="2" id="KW-0479">Metal-binding</keyword>
<dbReference type="InterPro" id="IPR013342">
    <property type="entry name" value="Mandelate_racemase_C"/>
</dbReference>
<proteinExistence type="predicted"/>
<evidence type="ECO:0000313" key="6">
    <source>
        <dbReference type="Proteomes" id="UP000194151"/>
    </source>
</evidence>
<dbReference type="InterPro" id="IPR018110">
    <property type="entry name" value="Mandel_Rmase/mucon_lact_enz_CS"/>
</dbReference>
<organism evidence="5 6">
    <name type="scientific">Bordetella genomosp. 8</name>
    <dbReference type="NCBI Taxonomy" id="1416806"/>
    <lineage>
        <taxon>Bacteria</taxon>
        <taxon>Pseudomonadati</taxon>
        <taxon>Pseudomonadota</taxon>
        <taxon>Betaproteobacteria</taxon>
        <taxon>Burkholderiales</taxon>
        <taxon>Alcaligenaceae</taxon>
        <taxon>Bordetella</taxon>
    </lineage>
</organism>
<gene>
    <name evidence="5" type="ORF">CAL12_00120</name>
</gene>
<dbReference type="Pfam" id="PF13378">
    <property type="entry name" value="MR_MLE_C"/>
    <property type="match status" value="1"/>
</dbReference>
<dbReference type="PANTHER" id="PTHR13794:SF58">
    <property type="entry name" value="MITOCHONDRIAL ENOLASE SUPERFAMILY MEMBER 1"/>
    <property type="match status" value="1"/>
</dbReference>
<evidence type="ECO:0000256" key="1">
    <source>
        <dbReference type="ARBA" id="ARBA00001946"/>
    </source>
</evidence>
<dbReference type="STRING" id="1416806.CAL12_00120"/>
<name>A0A1W6YE90_9BORD</name>
<evidence type="ECO:0000259" key="4">
    <source>
        <dbReference type="SMART" id="SM00922"/>
    </source>
</evidence>
<dbReference type="PROSITE" id="PS00909">
    <property type="entry name" value="MR_MLE_2"/>
    <property type="match status" value="1"/>
</dbReference>
<dbReference type="InterPro" id="IPR029017">
    <property type="entry name" value="Enolase-like_N"/>
</dbReference>
<dbReference type="KEGG" id="bgv:CAL12_00120"/>
<evidence type="ECO:0000313" key="5">
    <source>
        <dbReference type="EMBL" id="ARP79381.1"/>
    </source>
</evidence>
<dbReference type="GO" id="GO:0016052">
    <property type="term" value="P:carbohydrate catabolic process"/>
    <property type="evidence" value="ECO:0007669"/>
    <property type="project" value="TreeGrafter"/>
</dbReference>
<evidence type="ECO:0000256" key="3">
    <source>
        <dbReference type="ARBA" id="ARBA00022842"/>
    </source>
</evidence>
<dbReference type="SMART" id="SM00922">
    <property type="entry name" value="MR_MLE"/>
    <property type="match status" value="1"/>
</dbReference>
<dbReference type="PANTHER" id="PTHR13794">
    <property type="entry name" value="ENOLASE SUPERFAMILY, MANDELATE RACEMASE"/>
    <property type="match status" value="1"/>
</dbReference>
<keyword evidence="3" id="KW-0460">Magnesium</keyword>
<dbReference type="GO" id="GO:0016836">
    <property type="term" value="F:hydro-lyase activity"/>
    <property type="evidence" value="ECO:0007669"/>
    <property type="project" value="TreeGrafter"/>
</dbReference>
<dbReference type="OrthoDB" id="8609034at2"/>